<protein>
    <submittedName>
        <fullName evidence="6">Response regulator</fullName>
    </submittedName>
</protein>
<dbReference type="PROSITE" id="PS50110">
    <property type="entry name" value="RESPONSE_REGULATORY"/>
    <property type="match status" value="1"/>
</dbReference>
<evidence type="ECO:0000256" key="2">
    <source>
        <dbReference type="ARBA" id="ARBA00023012"/>
    </source>
</evidence>
<dbReference type="RefSeq" id="WP_126949306.1">
    <property type="nucleotide sequence ID" value="NZ_RZHD01000005.1"/>
</dbReference>
<keyword evidence="4" id="KW-0812">Transmembrane</keyword>
<dbReference type="SUPFAM" id="SSF52172">
    <property type="entry name" value="CheY-like"/>
    <property type="match status" value="1"/>
</dbReference>
<keyword evidence="4" id="KW-0472">Membrane</keyword>
<evidence type="ECO:0000313" key="7">
    <source>
        <dbReference type="Proteomes" id="UP000286912"/>
    </source>
</evidence>
<evidence type="ECO:0000313" key="6">
    <source>
        <dbReference type="EMBL" id="RUR46031.1"/>
    </source>
</evidence>
<comment type="caution">
    <text evidence="6">The sequence shown here is derived from an EMBL/GenBank/DDBJ whole genome shotgun (WGS) entry which is preliminary data.</text>
</comment>
<sequence length="392" mass="44405">MQRDREEHIWHAIIWPILWPMLLIQATLIVLCLLVGLAVWWMSPSQVSWSTTLWLSLALLLGSSMNMCAFLMLVKTRARQKDSHFMQELAELERNSESLRFAAIQLLPDKTFSSPAISQTPARPLKRLARVNEKLSGLEHYIRTAQQLNPAPDHSKEGQEQALLDDLHHQQQQLKHLMAGRDRAREESRLKTGYLSLLQRETDDLNNHLGRILESDECRHCRQQIVDTRERLADARALLANLVYQSVNDDAAPTNMAPNPALRVLVVDDGPVNLMLARQMLEAQGLHVEGVSSGEQALERQQSIQFDLVFMDIFMPTLDGLETTRRWRAFEQASGKHRSILIALTANADNAGITECKEAGMDDLLTKPYQPEKLLGMISKWLPNTEGKASTS</sequence>
<dbReference type="OrthoDB" id="9800897at2"/>
<feature type="transmembrane region" description="Helical" evidence="4">
    <location>
        <begin position="12"/>
        <end position="41"/>
    </location>
</feature>
<gene>
    <name evidence="6" type="ORF">ELY37_08525</name>
</gene>
<dbReference type="Pfam" id="PF00072">
    <property type="entry name" value="Response_reg"/>
    <property type="match status" value="1"/>
</dbReference>
<keyword evidence="2" id="KW-0902">Two-component regulatory system</keyword>
<keyword evidence="7" id="KW-1185">Reference proteome</keyword>
<keyword evidence="4" id="KW-1133">Transmembrane helix</keyword>
<dbReference type="Proteomes" id="UP000286912">
    <property type="component" value="Unassembled WGS sequence"/>
</dbReference>
<feature type="transmembrane region" description="Helical" evidence="4">
    <location>
        <begin position="53"/>
        <end position="74"/>
    </location>
</feature>
<accession>A0A3S0WMT0</accession>
<evidence type="ECO:0000256" key="1">
    <source>
        <dbReference type="ARBA" id="ARBA00022553"/>
    </source>
</evidence>
<dbReference type="SMART" id="SM00448">
    <property type="entry name" value="REC"/>
    <property type="match status" value="1"/>
</dbReference>
<evidence type="ECO:0000256" key="3">
    <source>
        <dbReference type="PROSITE-ProRule" id="PRU00169"/>
    </source>
</evidence>
<dbReference type="InterPro" id="IPR011006">
    <property type="entry name" value="CheY-like_superfamily"/>
</dbReference>
<dbReference type="CDD" id="cd17546">
    <property type="entry name" value="REC_hyHK_CKI1_RcsC-like"/>
    <property type="match status" value="1"/>
</dbReference>
<name>A0A3S0WMT0_9GAMM</name>
<dbReference type="GO" id="GO:0000160">
    <property type="term" value="P:phosphorelay signal transduction system"/>
    <property type="evidence" value="ECO:0007669"/>
    <property type="project" value="UniProtKB-KW"/>
</dbReference>
<dbReference type="InterPro" id="IPR001789">
    <property type="entry name" value="Sig_transdc_resp-reg_receiver"/>
</dbReference>
<evidence type="ECO:0000259" key="5">
    <source>
        <dbReference type="PROSITE" id="PS50110"/>
    </source>
</evidence>
<dbReference type="PANTHER" id="PTHR45339">
    <property type="entry name" value="HYBRID SIGNAL TRANSDUCTION HISTIDINE KINASE J"/>
    <property type="match status" value="1"/>
</dbReference>
<keyword evidence="1 3" id="KW-0597">Phosphoprotein</keyword>
<feature type="modified residue" description="4-aspartylphosphate" evidence="3">
    <location>
        <position position="312"/>
    </location>
</feature>
<reference evidence="6 7" key="1">
    <citation type="submission" date="2018-12" db="EMBL/GenBank/DDBJ databases">
        <title>three novel Halomonas strain isolated from plants.</title>
        <authorList>
            <person name="Sun C."/>
        </authorList>
    </citation>
    <scope>NUCLEOTIDE SEQUENCE [LARGE SCALE GENOMIC DNA]</scope>
    <source>
        <strain evidence="6 7">RC</strain>
    </source>
</reference>
<proteinExistence type="predicted"/>
<dbReference type="PANTHER" id="PTHR45339:SF1">
    <property type="entry name" value="HYBRID SIGNAL TRANSDUCTION HISTIDINE KINASE J"/>
    <property type="match status" value="1"/>
</dbReference>
<dbReference type="Gene3D" id="3.40.50.2300">
    <property type="match status" value="1"/>
</dbReference>
<feature type="domain" description="Response regulatory" evidence="5">
    <location>
        <begin position="263"/>
        <end position="382"/>
    </location>
</feature>
<organism evidence="6 7">
    <name type="scientific">Vreelandella populi</name>
    <dbReference type="NCBI Taxonomy" id="2498858"/>
    <lineage>
        <taxon>Bacteria</taxon>
        <taxon>Pseudomonadati</taxon>
        <taxon>Pseudomonadota</taxon>
        <taxon>Gammaproteobacteria</taxon>
        <taxon>Oceanospirillales</taxon>
        <taxon>Halomonadaceae</taxon>
        <taxon>Vreelandella</taxon>
    </lineage>
</organism>
<evidence type="ECO:0000256" key="4">
    <source>
        <dbReference type="SAM" id="Phobius"/>
    </source>
</evidence>
<dbReference type="EMBL" id="RZHD01000005">
    <property type="protein sequence ID" value="RUR46031.1"/>
    <property type="molecule type" value="Genomic_DNA"/>
</dbReference>
<dbReference type="AlphaFoldDB" id="A0A3S0WMT0"/>